<evidence type="ECO:0000256" key="5">
    <source>
        <dbReference type="ARBA" id="ARBA00022840"/>
    </source>
</evidence>
<keyword evidence="3 15" id="KW-0808">Transferase</keyword>
<comment type="subunit">
    <text evidence="8">Homodimer. Forms a stable heterotetrameric complex of 2 MoeB and 2 MoaD during adenylation of MoaD.</text>
</comment>
<dbReference type="InterPro" id="IPR000594">
    <property type="entry name" value="ThiF_NAD_FAD-bd"/>
</dbReference>
<dbReference type="NCBIfam" id="TIGR02355">
    <property type="entry name" value="moeB"/>
    <property type="match status" value="1"/>
</dbReference>
<organism evidence="15 16">
    <name type="scientific">Mannheimia haemolytica</name>
    <name type="common">Pasteurella haemolytica</name>
    <dbReference type="NCBI Taxonomy" id="75985"/>
    <lineage>
        <taxon>Bacteria</taxon>
        <taxon>Pseudomonadati</taxon>
        <taxon>Pseudomonadota</taxon>
        <taxon>Gammaproteobacteria</taxon>
        <taxon>Pasteurellales</taxon>
        <taxon>Pasteurellaceae</taxon>
        <taxon>Mannheimia</taxon>
    </lineage>
</organism>
<dbReference type="CDD" id="cd00757">
    <property type="entry name" value="ThiF_MoeB_HesA_family"/>
    <property type="match status" value="1"/>
</dbReference>
<dbReference type="GO" id="GO:0008641">
    <property type="term" value="F:ubiquitin-like modifier activating enzyme activity"/>
    <property type="evidence" value="ECO:0007669"/>
    <property type="project" value="InterPro"/>
</dbReference>
<dbReference type="AlphaFoldDB" id="A0A448TAE2"/>
<evidence type="ECO:0000256" key="6">
    <source>
        <dbReference type="ARBA" id="ARBA00052218"/>
    </source>
</evidence>
<dbReference type="InterPro" id="IPR045886">
    <property type="entry name" value="ThiF/MoeB/HesA"/>
</dbReference>
<name>A0A448TAE2_MANHA</name>
<dbReference type="GO" id="GO:0008146">
    <property type="term" value="F:sulfotransferase activity"/>
    <property type="evidence" value="ECO:0007669"/>
    <property type="project" value="TreeGrafter"/>
</dbReference>
<dbReference type="SUPFAM" id="SSF69572">
    <property type="entry name" value="Activating enzymes of the ubiquitin-like proteins"/>
    <property type="match status" value="1"/>
</dbReference>
<evidence type="ECO:0000256" key="3">
    <source>
        <dbReference type="ARBA" id="ARBA00022679"/>
    </source>
</evidence>
<keyword evidence="4" id="KW-0547">Nucleotide-binding</keyword>
<evidence type="ECO:0000259" key="14">
    <source>
        <dbReference type="Pfam" id="PF00899"/>
    </source>
</evidence>
<sequence>MNSDSTSVDACAIVYYLGVKMELTDHEMLRYNRQIILKSVDFDGQEKLKAARVLIVGLGGLGCAASQYLASAGVGHLTLVDFDLVSLSNLQRQILHTDATIGQPKVESAKARLAAINPNIQIEAINQQCSDEQLAELIANTDLVLDCTDNVAVRNQLNLQCFKQKRPLVSGSAIRFEGQVSVFCYQEQEPCYECLSRLFGDGTLSCVEAGVIAPIVGVVGSIQALEAIKVLLNIGTTLSGKLLMIDGLHFVVREMRLSKQKNCSVCTSS</sequence>
<dbReference type="GO" id="GO:0005524">
    <property type="term" value="F:ATP binding"/>
    <property type="evidence" value="ECO:0007669"/>
    <property type="project" value="UniProtKB-KW"/>
</dbReference>
<evidence type="ECO:0000256" key="11">
    <source>
        <dbReference type="ARBA" id="ARBA00075110"/>
    </source>
</evidence>
<evidence type="ECO:0000256" key="2">
    <source>
        <dbReference type="ARBA" id="ARBA00009919"/>
    </source>
</evidence>
<evidence type="ECO:0000256" key="1">
    <source>
        <dbReference type="ARBA" id="ARBA00005046"/>
    </source>
</evidence>
<evidence type="ECO:0000313" key="15">
    <source>
        <dbReference type="EMBL" id="VEI76973.1"/>
    </source>
</evidence>
<dbReference type="FunFam" id="3.40.50.720:FF:000033">
    <property type="entry name" value="Adenylyltransferase and sulfurtransferase MOCS3"/>
    <property type="match status" value="1"/>
</dbReference>
<accession>A0A448TAE2</accession>
<evidence type="ECO:0000313" key="16">
    <source>
        <dbReference type="Proteomes" id="UP000271188"/>
    </source>
</evidence>
<dbReference type="PANTHER" id="PTHR10953:SF194">
    <property type="entry name" value="MOLYBDOPTERIN-SYNTHASE ADENYLYLTRANSFERASE"/>
    <property type="match status" value="1"/>
</dbReference>
<evidence type="ECO:0000256" key="8">
    <source>
        <dbReference type="ARBA" id="ARBA00063809"/>
    </source>
</evidence>
<dbReference type="EC" id="2.7.7.80" evidence="9"/>
<dbReference type="GO" id="GO:0005829">
    <property type="term" value="C:cytosol"/>
    <property type="evidence" value="ECO:0007669"/>
    <property type="project" value="TreeGrafter"/>
</dbReference>
<evidence type="ECO:0000256" key="4">
    <source>
        <dbReference type="ARBA" id="ARBA00022741"/>
    </source>
</evidence>
<dbReference type="NCBIfam" id="NF004281">
    <property type="entry name" value="PRK05690.1"/>
    <property type="match status" value="1"/>
</dbReference>
<dbReference type="Proteomes" id="UP000271188">
    <property type="component" value="Chromosome"/>
</dbReference>
<keyword evidence="15" id="KW-0548">Nucleotidyltransferase</keyword>
<evidence type="ECO:0000256" key="7">
    <source>
        <dbReference type="ARBA" id="ARBA00055169"/>
    </source>
</evidence>
<evidence type="ECO:0000256" key="12">
    <source>
        <dbReference type="ARBA" id="ARBA00075328"/>
    </source>
</evidence>
<dbReference type="InterPro" id="IPR035985">
    <property type="entry name" value="Ubiquitin-activating_enz"/>
</dbReference>
<dbReference type="Pfam" id="PF00899">
    <property type="entry name" value="ThiF"/>
    <property type="match status" value="1"/>
</dbReference>
<comment type="catalytic activity">
    <reaction evidence="6">
        <text>[molybdopterin-synthase sulfur-carrier protein]-C-terminal Gly-Gly + ATP + H(+) = [molybdopterin-synthase sulfur-carrier protein]-C-terminal Gly-Gly-AMP + diphosphate</text>
        <dbReference type="Rhea" id="RHEA:43616"/>
        <dbReference type="Rhea" id="RHEA-COMP:12159"/>
        <dbReference type="Rhea" id="RHEA-COMP:12202"/>
        <dbReference type="ChEBI" id="CHEBI:15378"/>
        <dbReference type="ChEBI" id="CHEBI:30616"/>
        <dbReference type="ChEBI" id="CHEBI:33019"/>
        <dbReference type="ChEBI" id="CHEBI:90618"/>
        <dbReference type="ChEBI" id="CHEBI:90778"/>
        <dbReference type="EC" id="2.7.7.80"/>
    </reaction>
</comment>
<dbReference type="GO" id="GO:0061605">
    <property type="term" value="F:molybdopterin-synthase adenylyltransferase activity"/>
    <property type="evidence" value="ECO:0007669"/>
    <property type="project" value="UniProtKB-EC"/>
</dbReference>
<dbReference type="Gene3D" id="3.40.50.720">
    <property type="entry name" value="NAD(P)-binding Rossmann-like Domain"/>
    <property type="match status" value="1"/>
</dbReference>
<dbReference type="GO" id="GO:0004792">
    <property type="term" value="F:thiosulfate-cyanide sulfurtransferase activity"/>
    <property type="evidence" value="ECO:0007669"/>
    <property type="project" value="TreeGrafter"/>
</dbReference>
<comment type="pathway">
    <text evidence="1">Cofactor biosynthesis; molybdopterin biosynthesis.</text>
</comment>
<dbReference type="InterPro" id="IPR012730">
    <property type="entry name" value="Mopterin_Synthase_Sase_MoeB"/>
</dbReference>
<gene>
    <name evidence="15" type="primary">moeB_1</name>
    <name evidence="15" type="ORF">NCTC10643_01140</name>
</gene>
<protein>
    <recommendedName>
        <fullName evidence="10">Molybdopterin-synthase adenylyltransferase</fullName>
        <ecNumber evidence="9">2.7.7.80</ecNumber>
    </recommendedName>
    <alternativeName>
        <fullName evidence="13">MoaD protein adenylase</fullName>
    </alternativeName>
    <alternativeName>
        <fullName evidence="11">Molybdopterin-converting factor subunit 1 adenylase</fullName>
    </alternativeName>
    <alternativeName>
        <fullName evidence="12">Sulfur carrier protein MoaD adenylyltransferase</fullName>
    </alternativeName>
</protein>
<evidence type="ECO:0000256" key="10">
    <source>
        <dbReference type="ARBA" id="ARBA00073635"/>
    </source>
</evidence>
<comment type="function">
    <text evidence="7">Catalyzes the adenylation by ATP of the carboxyl group of the C-terminal glycine of sulfur carrier protein MoaD.</text>
</comment>
<dbReference type="EMBL" id="LR134495">
    <property type="protein sequence ID" value="VEI76973.1"/>
    <property type="molecule type" value="Genomic_DNA"/>
</dbReference>
<proteinExistence type="inferred from homology"/>
<evidence type="ECO:0000256" key="13">
    <source>
        <dbReference type="ARBA" id="ARBA00078531"/>
    </source>
</evidence>
<feature type="domain" description="THIF-type NAD/FAD binding fold" evidence="14">
    <location>
        <begin position="31"/>
        <end position="265"/>
    </location>
</feature>
<keyword evidence="5" id="KW-0067">ATP-binding</keyword>
<dbReference type="GO" id="GO:0006777">
    <property type="term" value="P:Mo-molybdopterin cofactor biosynthetic process"/>
    <property type="evidence" value="ECO:0007669"/>
    <property type="project" value="InterPro"/>
</dbReference>
<evidence type="ECO:0000256" key="9">
    <source>
        <dbReference type="ARBA" id="ARBA00066884"/>
    </source>
</evidence>
<dbReference type="PANTHER" id="PTHR10953">
    <property type="entry name" value="UBIQUITIN-ACTIVATING ENZYME E1"/>
    <property type="match status" value="1"/>
</dbReference>
<reference evidence="15" key="1">
    <citation type="submission" date="2018-12" db="EMBL/GenBank/DDBJ databases">
        <authorList>
            <consortium name="Pathogen Informatics"/>
        </authorList>
    </citation>
    <scope>NUCLEOTIDE SEQUENCE [LARGE SCALE GENOMIC DNA]</scope>
    <source>
        <strain evidence="15">NCTC10643</strain>
    </source>
</reference>
<comment type="similarity">
    <text evidence="2">Belongs to the HesA/MoeB/ThiF family.</text>
</comment>